<accession>A0A964WTS5</accession>
<evidence type="ECO:0000256" key="1">
    <source>
        <dbReference type="ARBA" id="ARBA00022908"/>
    </source>
</evidence>
<evidence type="ECO:0000313" key="7">
    <source>
        <dbReference type="Proteomes" id="UP000773614"/>
    </source>
</evidence>
<dbReference type="AlphaFoldDB" id="A0A964WTS5"/>
<dbReference type="GO" id="GO:0015074">
    <property type="term" value="P:DNA integration"/>
    <property type="evidence" value="ECO:0007669"/>
    <property type="project" value="UniProtKB-KW"/>
</dbReference>
<dbReference type="RefSeq" id="WP_161140702.1">
    <property type="nucleotide sequence ID" value="NZ_SPKJ01000035.1"/>
</dbReference>
<evidence type="ECO:0000259" key="5">
    <source>
        <dbReference type="PROSITE" id="PS51898"/>
    </source>
</evidence>
<protein>
    <submittedName>
        <fullName evidence="6">Site-specific integrase</fullName>
    </submittedName>
</protein>
<dbReference type="InterPro" id="IPR002104">
    <property type="entry name" value="Integrase_catalytic"/>
</dbReference>
<keyword evidence="3" id="KW-0233">DNA recombination</keyword>
<dbReference type="InterPro" id="IPR050090">
    <property type="entry name" value="Tyrosine_recombinase_XerCD"/>
</dbReference>
<evidence type="ECO:0000256" key="2">
    <source>
        <dbReference type="ARBA" id="ARBA00023125"/>
    </source>
</evidence>
<dbReference type="EMBL" id="SPKJ01000035">
    <property type="protein sequence ID" value="MYZ48352.1"/>
    <property type="molecule type" value="Genomic_DNA"/>
</dbReference>
<dbReference type="InterPro" id="IPR010998">
    <property type="entry name" value="Integrase_recombinase_N"/>
</dbReference>
<dbReference type="Proteomes" id="UP000773614">
    <property type="component" value="Unassembled WGS sequence"/>
</dbReference>
<keyword evidence="1" id="KW-0229">DNA integration</keyword>
<dbReference type="PANTHER" id="PTHR30349">
    <property type="entry name" value="PHAGE INTEGRASE-RELATED"/>
    <property type="match status" value="1"/>
</dbReference>
<feature type="domain" description="Tyr recombinase" evidence="5">
    <location>
        <begin position="161"/>
        <end position="333"/>
    </location>
</feature>
<gene>
    <name evidence="6" type="ORF">E4O86_11600</name>
</gene>
<evidence type="ECO:0000256" key="3">
    <source>
        <dbReference type="ARBA" id="ARBA00023172"/>
    </source>
</evidence>
<keyword evidence="2" id="KW-0238">DNA-binding</keyword>
<dbReference type="Gene3D" id="1.10.443.10">
    <property type="entry name" value="Intergrase catalytic core"/>
    <property type="match status" value="1"/>
</dbReference>
<proteinExistence type="predicted"/>
<dbReference type="PANTHER" id="PTHR30349:SF94">
    <property type="entry name" value="INTEGRASE_RECOMBINASE HI_1414-RELATED"/>
    <property type="match status" value="1"/>
</dbReference>
<dbReference type="GO" id="GO:0006310">
    <property type="term" value="P:DNA recombination"/>
    <property type="evidence" value="ECO:0007669"/>
    <property type="project" value="UniProtKB-KW"/>
</dbReference>
<comment type="caution">
    <text evidence="6">The sequence shown here is derived from an EMBL/GenBank/DDBJ whole genome shotgun (WGS) entry which is preliminary data.</text>
</comment>
<evidence type="ECO:0000256" key="4">
    <source>
        <dbReference type="SAM" id="MobiDB-lite"/>
    </source>
</evidence>
<sequence>MASFRKRSGKWQAQIRRQGAAPVSKSFSTKRDAEAWARLVEAGLERGDDRPARNQAAAPTLGALLDRYLRDVSPEKRSFPVERYRIGLIRRHALARHPVTRITSELVASFRDERLETVSGETVRQDLVLIRQVIETARREWGVPLAANPVDPVRKPQPAKARTRRFTAEDARRLGVALAGSRTPLLAEIIAFAAATGMRRGEILRMRWCDIDRERNILLIAVTKNGRARTIPLSDQALTVLDSVKRHALDQDRVFPVTANAVRLAWQRLVKRAGIEDLHFHDLRHEAISRFFEMGLSLPEVALISGHRDTRQLMRYTHLEAAKIALKLREAAM</sequence>
<dbReference type="CDD" id="cd00796">
    <property type="entry name" value="INT_Rci_Hp1_C"/>
    <property type="match status" value="1"/>
</dbReference>
<dbReference type="Gene3D" id="1.10.150.130">
    <property type="match status" value="1"/>
</dbReference>
<dbReference type="OrthoDB" id="6388170at2"/>
<feature type="region of interest" description="Disordered" evidence="4">
    <location>
        <begin position="1"/>
        <end position="32"/>
    </location>
</feature>
<dbReference type="PROSITE" id="PS51898">
    <property type="entry name" value="TYR_RECOMBINASE"/>
    <property type="match status" value="1"/>
</dbReference>
<organism evidence="6 7">
    <name type="scientific">Propylenella binzhouense</name>
    <dbReference type="NCBI Taxonomy" id="2555902"/>
    <lineage>
        <taxon>Bacteria</taxon>
        <taxon>Pseudomonadati</taxon>
        <taxon>Pseudomonadota</taxon>
        <taxon>Alphaproteobacteria</taxon>
        <taxon>Hyphomicrobiales</taxon>
        <taxon>Propylenellaceae</taxon>
        <taxon>Propylenella</taxon>
    </lineage>
</organism>
<dbReference type="SUPFAM" id="SSF56349">
    <property type="entry name" value="DNA breaking-rejoining enzymes"/>
    <property type="match status" value="1"/>
</dbReference>
<dbReference type="InterPro" id="IPR013762">
    <property type="entry name" value="Integrase-like_cat_sf"/>
</dbReference>
<evidence type="ECO:0000313" key="6">
    <source>
        <dbReference type="EMBL" id="MYZ48352.1"/>
    </source>
</evidence>
<name>A0A964WTS5_9HYPH</name>
<dbReference type="GO" id="GO:0003677">
    <property type="term" value="F:DNA binding"/>
    <property type="evidence" value="ECO:0007669"/>
    <property type="project" value="UniProtKB-KW"/>
</dbReference>
<keyword evidence="7" id="KW-1185">Reference proteome</keyword>
<dbReference type="InterPro" id="IPR011010">
    <property type="entry name" value="DNA_brk_join_enz"/>
</dbReference>
<reference evidence="6" key="1">
    <citation type="submission" date="2019-03" db="EMBL/GenBank/DDBJ databases">
        <title>Afifella sp. nov., isolated from activated sludge.</title>
        <authorList>
            <person name="Li Q."/>
            <person name="Liu Y."/>
        </authorList>
    </citation>
    <scope>NUCLEOTIDE SEQUENCE</scope>
    <source>
        <strain evidence="6">L72</strain>
    </source>
</reference>
<dbReference type="Pfam" id="PF00589">
    <property type="entry name" value="Phage_integrase"/>
    <property type="match status" value="1"/>
</dbReference>